<comment type="function">
    <text evidence="1 5">Transcription factor that specifically binds AT-rich DNA sequences related to the nuclear matrix attachment regions (MARs).</text>
</comment>
<dbReference type="AlphaFoldDB" id="A0AA88RKE7"/>
<evidence type="ECO:0000256" key="6">
    <source>
        <dbReference type="SAM" id="MobiDB-lite"/>
    </source>
</evidence>
<keyword evidence="5" id="KW-0539">Nucleus</keyword>
<proteinExistence type="predicted"/>
<dbReference type="SUPFAM" id="SSF117856">
    <property type="entry name" value="AF0104/ALDC/Ptd012-like"/>
    <property type="match status" value="1"/>
</dbReference>
<keyword evidence="3 5" id="KW-0238">DNA-binding</keyword>
<dbReference type="PROSITE" id="PS51742">
    <property type="entry name" value="PPC"/>
    <property type="match status" value="1"/>
</dbReference>
<dbReference type="InterPro" id="IPR005175">
    <property type="entry name" value="PPC_dom"/>
</dbReference>
<organism evidence="8 9">
    <name type="scientific">Escallonia rubra</name>
    <dbReference type="NCBI Taxonomy" id="112253"/>
    <lineage>
        <taxon>Eukaryota</taxon>
        <taxon>Viridiplantae</taxon>
        <taxon>Streptophyta</taxon>
        <taxon>Embryophyta</taxon>
        <taxon>Tracheophyta</taxon>
        <taxon>Spermatophyta</taxon>
        <taxon>Magnoliopsida</taxon>
        <taxon>eudicotyledons</taxon>
        <taxon>Gunneridae</taxon>
        <taxon>Pentapetalae</taxon>
        <taxon>asterids</taxon>
        <taxon>campanulids</taxon>
        <taxon>Escalloniales</taxon>
        <taxon>Escalloniaceae</taxon>
        <taxon>Escallonia</taxon>
    </lineage>
</organism>
<evidence type="ECO:0000313" key="8">
    <source>
        <dbReference type="EMBL" id="KAK2987912.1"/>
    </source>
</evidence>
<keyword evidence="2 5" id="KW-0805">Transcription regulation</keyword>
<dbReference type="Proteomes" id="UP001187471">
    <property type="component" value="Unassembled WGS sequence"/>
</dbReference>
<dbReference type="Gene3D" id="3.30.1330.80">
    <property type="entry name" value="Hypothetical protein, similar to alpha- acetolactate decarboxylase, domain 2"/>
    <property type="match status" value="1"/>
</dbReference>
<sequence>MEEKESTESGSLGNHSVHSETDSPPVSGGATATATAAAGGGGGVVVPQVVNTNLAVSSGGGNADSTGKKKRGRPRKYDADGNLTAPYLNKVASPPPGFYLTHSPDFSSKRGRGRPPGSGNWQLLASLGELFANTAGGDFTPHVINVATGEDVAAKIFSLSHKGPRGICILAANGAVSNVTIRQPGSSGGILTYEARPYFLSIWLWTFKGRFEILSLSGSFTVSENGGIKCRSGGLSVSLAGPDGRVVGGGVAGLLLAASPIQIVVGSFMPNGYKMHKKKHQYEPRMAPANQAAPDVTAATPISQAAPVVNTYPTPKSQVQVQSYGVPHNTAGNKEQPNSTSSYTAVWNGLAPTSNQRPSPDINVSAPEE</sequence>
<comment type="caution">
    <text evidence="8">The sequence shown here is derived from an EMBL/GenBank/DDBJ whole genome shotgun (WGS) entry which is preliminary data.</text>
</comment>
<dbReference type="SMART" id="SM00384">
    <property type="entry name" value="AT_hook"/>
    <property type="match status" value="2"/>
</dbReference>
<dbReference type="Pfam" id="PF03479">
    <property type="entry name" value="PCC"/>
    <property type="match status" value="1"/>
</dbReference>
<evidence type="ECO:0000256" key="4">
    <source>
        <dbReference type="ARBA" id="ARBA00023163"/>
    </source>
</evidence>
<feature type="region of interest" description="Disordered" evidence="6">
    <location>
        <begin position="1"/>
        <end position="87"/>
    </location>
</feature>
<keyword evidence="9" id="KW-1185">Reference proteome</keyword>
<comment type="domain">
    <text evidence="5">The PPC domain mediates interactions between AHL proteins.</text>
</comment>
<accession>A0AA88RKE7</accession>
<dbReference type="CDD" id="cd11378">
    <property type="entry name" value="DUF296"/>
    <property type="match status" value="1"/>
</dbReference>
<evidence type="ECO:0000256" key="5">
    <source>
        <dbReference type="RuleBase" id="RU367031"/>
    </source>
</evidence>
<evidence type="ECO:0000256" key="3">
    <source>
        <dbReference type="ARBA" id="ARBA00023125"/>
    </source>
</evidence>
<dbReference type="PANTHER" id="PTHR31500">
    <property type="entry name" value="AT-HOOK MOTIF NUCLEAR-LOCALIZED PROTEIN 9"/>
    <property type="match status" value="1"/>
</dbReference>
<protein>
    <recommendedName>
        <fullName evidence="5">AT-hook motif nuclear-localized protein</fullName>
    </recommendedName>
</protein>
<feature type="compositionally biased region" description="Low complexity" evidence="6">
    <location>
        <begin position="28"/>
        <end position="37"/>
    </location>
</feature>
<evidence type="ECO:0000256" key="1">
    <source>
        <dbReference type="ARBA" id="ARBA00003687"/>
    </source>
</evidence>
<dbReference type="GO" id="GO:0005634">
    <property type="term" value="C:nucleus"/>
    <property type="evidence" value="ECO:0007669"/>
    <property type="project" value="UniProtKB-SubCell"/>
</dbReference>
<keyword evidence="4 5" id="KW-0804">Transcription</keyword>
<evidence type="ECO:0000313" key="9">
    <source>
        <dbReference type="Proteomes" id="UP001187471"/>
    </source>
</evidence>
<reference evidence="8" key="1">
    <citation type="submission" date="2022-12" db="EMBL/GenBank/DDBJ databases">
        <title>Draft genome assemblies for two species of Escallonia (Escalloniales).</title>
        <authorList>
            <person name="Chanderbali A."/>
            <person name="Dervinis C."/>
            <person name="Anghel I."/>
            <person name="Soltis D."/>
            <person name="Soltis P."/>
            <person name="Zapata F."/>
        </authorList>
    </citation>
    <scope>NUCLEOTIDE SEQUENCE</scope>
    <source>
        <strain evidence="8">UCBG92.1500</strain>
        <tissue evidence="8">Leaf</tissue>
    </source>
</reference>
<dbReference type="PANTHER" id="PTHR31500:SF56">
    <property type="entry name" value="AT-HOOK MOTIF NUCLEAR-LOCALIZED PROTEIN"/>
    <property type="match status" value="1"/>
</dbReference>
<dbReference type="GO" id="GO:0003680">
    <property type="term" value="F:minor groove of adenine-thymine-rich DNA binding"/>
    <property type="evidence" value="ECO:0007669"/>
    <property type="project" value="UniProtKB-UniRule"/>
</dbReference>
<dbReference type="InterPro" id="IPR039605">
    <property type="entry name" value="AHL"/>
</dbReference>
<name>A0AA88RKE7_9ASTE</name>
<feature type="compositionally biased region" description="Polar residues" evidence="6">
    <location>
        <begin position="330"/>
        <end position="358"/>
    </location>
</feature>
<dbReference type="InterPro" id="IPR017956">
    <property type="entry name" value="AT_hook_DNA-bd_motif"/>
</dbReference>
<evidence type="ECO:0000256" key="2">
    <source>
        <dbReference type="ARBA" id="ARBA00023015"/>
    </source>
</evidence>
<comment type="subcellular location">
    <subcellularLocation>
        <location evidence="5">Nucleus</location>
    </subcellularLocation>
</comment>
<dbReference type="EMBL" id="JAVXUO010000925">
    <property type="protein sequence ID" value="KAK2987912.1"/>
    <property type="molecule type" value="Genomic_DNA"/>
</dbReference>
<feature type="domain" description="PPC" evidence="7">
    <location>
        <begin position="136"/>
        <end position="289"/>
    </location>
</feature>
<evidence type="ECO:0000259" key="7">
    <source>
        <dbReference type="PROSITE" id="PS51742"/>
    </source>
</evidence>
<feature type="region of interest" description="Disordered" evidence="6">
    <location>
        <begin position="326"/>
        <end position="369"/>
    </location>
</feature>
<gene>
    <name evidence="8" type="ORF">RJ640_003179</name>
</gene>